<organism evidence="2">
    <name type="scientific">Dermatophagoides farinae</name>
    <name type="common">American house dust mite</name>
    <dbReference type="NCBI Taxonomy" id="6954"/>
    <lineage>
        <taxon>Eukaryota</taxon>
        <taxon>Metazoa</taxon>
        <taxon>Ecdysozoa</taxon>
        <taxon>Arthropoda</taxon>
        <taxon>Chelicerata</taxon>
        <taxon>Arachnida</taxon>
        <taxon>Acari</taxon>
        <taxon>Acariformes</taxon>
        <taxon>Sarcoptiformes</taxon>
        <taxon>Astigmata</taxon>
        <taxon>Psoroptidia</taxon>
        <taxon>Analgoidea</taxon>
        <taxon>Pyroglyphidae</taxon>
        <taxon>Dermatophagoidinae</taxon>
        <taxon>Dermatophagoides</taxon>
    </lineage>
</organism>
<feature type="compositionally biased region" description="Polar residues" evidence="1">
    <location>
        <begin position="227"/>
        <end position="244"/>
    </location>
</feature>
<name>A0A9D4NTI0_DERFA</name>
<dbReference type="Proteomes" id="UP000828236">
    <property type="component" value="Unassembled WGS sequence"/>
</dbReference>
<comment type="caution">
    <text evidence="2">The sequence shown here is derived from an EMBL/GenBank/DDBJ whole genome shotgun (WGS) entry which is preliminary data.</text>
</comment>
<evidence type="ECO:0000313" key="2">
    <source>
        <dbReference type="EMBL" id="KAH7637969.1"/>
    </source>
</evidence>
<reference evidence="2" key="2">
    <citation type="journal article" date="2021" name="World Allergy Organ. J.">
        <title>Chromosome-level assembly of Dermatophagoides farinae genome and transcriptome reveals two novel allergens Der f 37 and Der f 39.</title>
        <authorList>
            <person name="Chen J."/>
            <person name="Cai Z."/>
            <person name="Fan D."/>
            <person name="Hu J."/>
            <person name="Hou Y."/>
            <person name="He Y."/>
            <person name="Zhang Z."/>
            <person name="Zhao Z."/>
            <person name="Gao P."/>
            <person name="Hu W."/>
            <person name="Sun J."/>
            <person name="Li J."/>
            <person name="Ji K."/>
        </authorList>
    </citation>
    <scope>NUCLEOTIDE SEQUENCE</scope>
    <source>
        <strain evidence="2">JKM2019</strain>
    </source>
</reference>
<evidence type="ECO:0000256" key="1">
    <source>
        <dbReference type="SAM" id="MobiDB-lite"/>
    </source>
</evidence>
<sequence>MYLMVTGIQTRRNRALSTKPRISLNEDNLIWEPLISKEPQISVKNDEVYNVLFYDDALDQNSLNKSMKNGIQLPGKLKKKRRRRSTVNNHDESSCDKPMTLVNGHHHHLRNTNSSATAAAAAIVTEDSNSSPLFKVRRRKRSTSRSPFKRLKLDTSSLSTPTMAKMSSPLTNGNHKTINGKLPVRNLSNLCGDEINDVGDDNEDHHQDGESSSDSNSNVSNSKNENRTSSTTLITMKQQHSSPLRNHHHSPRNLSNGVC</sequence>
<feature type="region of interest" description="Disordered" evidence="1">
    <location>
        <begin position="133"/>
        <end position="259"/>
    </location>
</feature>
<protein>
    <submittedName>
        <fullName evidence="2">Uncharacterized protein</fullName>
    </submittedName>
</protein>
<reference evidence="2" key="1">
    <citation type="submission" date="2020-06" db="EMBL/GenBank/DDBJ databases">
        <authorList>
            <person name="Ji K."/>
            <person name="Li J."/>
        </authorList>
    </citation>
    <scope>NUCLEOTIDE SEQUENCE</scope>
    <source>
        <strain evidence="2">JKM2019</strain>
        <tissue evidence="2">Whole body</tissue>
    </source>
</reference>
<proteinExistence type="predicted"/>
<dbReference type="EMBL" id="SDOV01000008">
    <property type="protein sequence ID" value="KAH7637969.1"/>
    <property type="molecule type" value="Genomic_DNA"/>
</dbReference>
<accession>A0A9D4NTI0</accession>
<feature type="compositionally biased region" description="Low complexity" evidence="1">
    <location>
        <begin position="212"/>
        <end position="223"/>
    </location>
</feature>
<feature type="region of interest" description="Disordered" evidence="1">
    <location>
        <begin position="66"/>
        <end position="98"/>
    </location>
</feature>
<feature type="compositionally biased region" description="Polar residues" evidence="1">
    <location>
        <begin position="168"/>
        <end position="177"/>
    </location>
</feature>
<dbReference type="AlphaFoldDB" id="A0A9D4NTI0"/>
<feature type="compositionally biased region" description="Basic residues" evidence="1">
    <location>
        <begin position="135"/>
        <end position="150"/>
    </location>
</feature>
<feature type="compositionally biased region" description="Basic residues" evidence="1">
    <location>
        <begin position="76"/>
        <end position="85"/>
    </location>
</feature>
<gene>
    <name evidence="2" type="ORF">HUG17_9073</name>
</gene>